<name>A0ABZ1B504_9ACTN</name>
<organism evidence="2 3">
    <name type="scientific">Blastococcus brunescens</name>
    <dbReference type="NCBI Taxonomy" id="1564165"/>
    <lineage>
        <taxon>Bacteria</taxon>
        <taxon>Bacillati</taxon>
        <taxon>Actinomycetota</taxon>
        <taxon>Actinomycetes</taxon>
        <taxon>Geodermatophilales</taxon>
        <taxon>Geodermatophilaceae</taxon>
        <taxon>Blastococcus</taxon>
    </lineage>
</organism>
<keyword evidence="3" id="KW-1185">Reference proteome</keyword>
<evidence type="ECO:0000313" key="3">
    <source>
        <dbReference type="Proteomes" id="UP001324287"/>
    </source>
</evidence>
<gene>
    <name evidence="2" type="ORF">U6N30_10250</name>
</gene>
<sequence>MRVRILAVVVLLLLAASAGSVILLRSALLDRLDEEVAERLEREAEEFRLLRTGNDPSTGRPFGDDVRAVFDTYFAREIPDEGESLLAFVDGRIYESRRAQDAFDPDDIAAATRFWLALDQPSRGVIETDVGEAYYVALPLPSPEGDGLFVVANFPEFERNEIDEAVQVHIGIQLLTLAVASALGAVLAGRVLRPWPDWRPPRARSRRPTCPGESRSRAATRRR</sequence>
<dbReference type="RefSeq" id="WP_324277212.1">
    <property type="nucleotide sequence ID" value="NZ_CP141261.1"/>
</dbReference>
<evidence type="ECO:0000313" key="2">
    <source>
        <dbReference type="EMBL" id="WRL65895.1"/>
    </source>
</evidence>
<accession>A0ABZ1B504</accession>
<proteinExistence type="predicted"/>
<feature type="region of interest" description="Disordered" evidence="1">
    <location>
        <begin position="198"/>
        <end position="223"/>
    </location>
</feature>
<protein>
    <submittedName>
        <fullName evidence="2">Uncharacterized protein</fullName>
    </submittedName>
</protein>
<dbReference type="Proteomes" id="UP001324287">
    <property type="component" value="Chromosome"/>
</dbReference>
<evidence type="ECO:0000256" key="1">
    <source>
        <dbReference type="SAM" id="MobiDB-lite"/>
    </source>
</evidence>
<dbReference type="EMBL" id="CP141261">
    <property type="protein sequence ID" value="WRL65895.1"/>
    <property type="molecule type" value="Genomic_DNA"/>
</dbReference>
<reference evidence="2 3" key="1">
    <citation type="submission" date="2023-12" db="EMBL/GenBank/DDBJ databases">
        <title>Blastococcus brunescens sp. nov., an actonobacterium isolated from sandstone collected in sahara desert.</title>
        <authorList>
            <person name="Gtari M."/>
            <person name="Ghodhbane F."/>
        </authorList>
    </citation>
    <scope>NUCLEOTIDE SEQUENCE [LARGE SCALE GENOMIC DNA]</scope>
    <source>
        <strain evidence="2 3">BMG 8361</strain>
    </source>
</reference>